<comment type="caution">
    <text evidence="2">The sequence shown here is derived from an EMBL/GenBank/DDBJ whole genome shotgun (WGS) entry which is preliminary data.</text>
</comment>
<dbReference type="EMBL" id="DTGZ01000102">
    <property type="protein sequence ID" value="HGV97774.1"/>
    <property type="molecule type" value="Genomic_DNA"/>
</dbReference>
<proteinExistence type="predicted"/>
<evidence type="ECO:0000313" key="2">
    <source>
        <dbReference type="EMBL" id="HGV97774.1"/>
    </source>
</evidence>
<keyword evidence="1" id="KW-1133">Transmembrane helix</keyword>
<name>A0A7C4XB32_UNCW3</name>
<organism evidence="2">
    <name type="scientific">candidate division WOR-3 bacterium</name>
    <dbReference type="NCBI Taxonomy" id="2052148"/>
    <lineage>
        <taxon>Bacteria</taxon>
        <taxon>Bacteria division WOR-3</taxon>
    </lineage>
</organism>
<sequence length="61" mass="6950">MKTLKYVAFALSIITIILSAITHLFFPGKSLLHLAPISYLRLTGIFLLYTIAFHLLFPKKE</sequence>
<keyword evidence="1" id="KW-0812">Transmembrane</keyword>
<evidence type="ECO:0000256" key="1">
    <source>
        <dbReference type="SAM" id="Phobius"/>
    </source>
</evidence>
<feature type="transmembrane region" description="Helical" evidence="1">
    <location>
        <begin position="38"/>
        <end position="57"/>
    </location>
</feature>
<reference evidence="2" key="1">
    <citation type="journal article" date="2020" name="mSystems">
        <title>Genome- and Community-Level Interaction Insights into Carbon Utilization and Element Cycling Functions of Hydrothermarchaeota in Hydrothermal Sediment.</title>
        <authorList>
            <person name="Zhou Z."/>
            <person name="Liu Y."/>
            <person name="Xu W."/>
            <person name="Pan J."/>
            <person name="Luo Z.H."/>
            <person name="Li M."/>
        </authorList>
    </citation>
    <scope>NUCLEOTIDE SEQUENCE [LARGE SCALE GENOMIC DNA]</scope>
    <source>
        <strain evidence="2">SpSt-774</strain>
    </source>
</reference>
<gene>
    <name evidence="2" type="ORF">ENV60_05705</name>
</gene>
<accession>A0A7C4XB32</accession>
<keyword evidence="1" id="KW-0472">Membrane</keyword>
<dbReference type="AlphaFoldDB" id="A0A7C4XB32"/>
<protein>
    <submittedName>
        <fullName evidence="2">Uncharacterized protein</fullName>
    </submittedName>
</protein>
<feature type="transmembrane region" description="Helical" evidence="1">
    <location>
        <begin position="7"/>
        <end position="26"/>
    </location>
</feature>